<feature type="transmembrane region" description="Helical" evidence="1">
    <location>
        <begin position="256"/>
        <end position="278"/>
    </location>
</feature>
<sequence>MAQANTLSHDSPLLNRLYAWAKERFPLANALLAISLYLAISAIAKHSSSDAIPIWHDITNCFAAVSIFLLLRILDEHKDYKIDNTFHADRVLQQGYISLYHLKVLGVIAFIITGLSTLVVESNDLYSLQSWLLMLGWLTLMTFEFFSSKWLNQHLISYSFSHMLIMPLIGLWFYFLAGYSSTNLSLISLIMFLFFFSGFSFEFVRKTKPSEEENKNIPTYSSVLGISQAITLVVCCVFAVSLFAILLIYYFLTNHWWVYTIIIGTSLLCLLSLTRFLISPSIQARRYNEAAVGIHILCSLWMIIISSLTS</sequence>
<feature type="transmembrane region" description="Helical" evidence="1">
    <location>
        <begin position="95"/>
        <end position="119"/>
    </location>
</feature>
<feature type="transmembrane region" description="Helical" evidence="1">
    <location>
        <begin position="183"/>
        <end position="204"/>
    </location>
</feature>
<gene>
    <name evidence="2" type="ORF">KCG35_13520</name>
</gene>
<proteinExistence type="predicted"/>
<feature type="transmembrane region" description="Helical" evidence="1">
    <location>
        <begin position="125"/>
        <end position="143"/>
    </location>
</feature>
<reference evidence="2 3" key="1">
    <citation type="submission" date="2021-04" db="EMBL/GenBank/DDBJ databases">
        <authorList>
            <person name="Pira H."/>
            <person name="Risdian C."/>
            <person name="Wink J."/>
        </authorList>
    </citation>
    <scope>NUCLEOTIDE SEQUENCE [LARGE SCALE GENOMIC DNA]</scope>
    <source>
        <strain evidence="2 3">WH53</strain>
    </source>
</reference>
<feature type="transmembrane region" description="Helical" evidence="1">
    <location>
        <begin position="225"/>
        <end position="250"/>
    </location>
</feature>
<protein>
    <submittedName>
        <fullName evidence="2">UbiA family prenyltransferase</fullName>
    </submittedName>
</protein>
<name>A0ABS5ZDM1_9GAMM</name>
<comment type="caution">
    <text evidence="2">The sequence shown here is derived from an EMBL/GenBank/DDBJ whole genome shotgun (WGS) entry which is preliminary data.</text>
</comment>
<keyword evidence="1" id="KW-1133">Transmembrane helix</keyword>
<feature type="transmembrane region" description="Helical" evidence="1">
    <location>
        <begin position="155"/>
        <end position="177"/>
    </location>
</feature>
<organism evidence="2 3">
    <name type="scientific">Zooshikella harenae</name>
    <dbReference type="NCBI Taxonomy" id="2827238"/>
    <lineage>
        <taxon>Bacteria</taxon>
        <taxon>Pseudomonadati</taxon>
        <taxon>Pseudomonadota</taxon>
        <taxon>Gammaproteobacteria</taxon>
        <taxon>Oceanospirillales</taxon>
        <taxon>Zooshikellaceae</taxon>
        <taxon>Zooshikella</taxon>
    </lineage>
</organism>
<evidence type="ECO:0000313" key="2">
    <source>
        <dbReference type="EMBL" id="MBU2712085.1"/>
    </source>
</evidence>
<dbReference type="RefSeq" id="WP_215820317.1">
    <property type="nucleotide sequence ID" value="NZ_JAGSOY010000030.1"/>
</dbReference>
<accession>A0ABS5ZDM1</accession>
<feature type="transmembrane region" description="Helical" evidence="1">
    <location>
        <begin position="290"/>
        <end position="309"/>
    </location>
</feature>
<keyword evidence="1" id="KW-0812">Transmembrane</keyword>
<dbReference type="EMBL" id="JAGSOY010000030">
    <property type="protein sequence ID" value="MBU2712085.1"/>
    <property type="molecule type" value="Genomic_DNA"/>
</dbReference>
<feature type="transmembrane region" description="Helical" evidence="1">
    <location>
        <begin position="25"/>
        <end position="43"/>
    </location>
</feature>
<dbReference type="Proteomes" id="UP000690515">
    <property type="component" value="Unassembled WGS sequence"/>
</dbReference>
<evidence type="ECO:0000256" key="1">
    <source>
        <dbReference type="SAM" id="Phobius"/>
    </source>
</evidence>
<keyword evidence="3" id="KW-1185">Reference proteome</keyword>
<evidence type="ECO:0000313" key="3">
    <source>
        <dbReference type="Proteomes" id="UP000690515"/>
    </source>
</evidence>
<keyword evidence="1" id="KW-0472">Membrane</keyword>
<feature type="transmembrane region" description="Helical" evidence="1">
    <location>
        <begin position="55"/>
        <end position="74"/>
    </location>
</feature>